<dbReference type="InterPro" id="IPR037682">
    <property type="entry name" value="TonB_C"/>
</dbReference>
<dbReference type="InterPro" id="IPR051045">
    <property type="entry name" value="TonB-dependent_transducer"/>
</dbReference>
<accession>A0A4R3VX85</accession>
<organism evidence="12 13">
    <name type="scientific">Sphingobacterium alimentarium</name>
    <dbReference type="NCBI Taxonomy" id="797292"/>
    <lineage>
        <taxon>Bacteria</taxon>
        <taxon>Pseudomonadati</taxon>
        <taxon>Bacteroidota</taxon>
        <taxon>Sphingobacteriia</taxon>
        <taxon>Sphingobacteriales</taxon>
        <taxon>Sphingobacteriaceae</taxon>
        <taxon>Sphingobacterium</taxon>
    </lineage>
</organism>
<comment type="caution">
    <text evidence="12">The sequence shown here is derived from an EMBL/GenBank/DDBJ whole genome shotgun (WGS) entry which is preliminary data.</text>
</comment>
<feature type="domain" description="TonB C-terminal" evidence="11">
    <location>
        <begin position="129"/>
        <end position="226"/>
    </location>
</feature>
<dbReference type="GO" id="GO:0098797">
    <property type="term" value="C:plasma membrane protein complex"/>
    <property type="evidence" value="ECO:0007669"/>
    <property type="project" value="TreeGrafter"/>
</dbReference>
<proteinExistence type="inferred from homology"/>
<keyword evidence="7" id="KW-0653">Protein transport</keyword>
<evidence type="ECO:0000313" key="12">
    <source>
        <dbReference type="EMBL" id="TCV10899.1"/>
    </source>
</evidence>
<dbReference type="InterPro" id="IPR006260">
    <property type="entry name" value="TonB/TolA_C"/>
</dbReference>
<dbReference type="Proteomes" id="UP000295197">
    <property type="component" value="Unassembled WGS sequence"/>
</dbReference>
<protein>
    <submittedName>
        <fullName evidence="12">TonB family protein</fullName>
    </submittedName>
</protein>
<keyword evidence="3" id="KW-0813">Transport</keyword>
<dbReference type="Pfam" id="PF03544">
    <property type="entry name" value="TonB_C"/>
    <property type="match status" value="1"/>
</dbReference>
<keyword evidence="6" id="KW-0812">Transmembrane</keyword>
<keyword evidence="10" id="KW-0732">Signal</keyword>
<evidence type="ECO:0000256" key="5">
    <source>
        <dbReference type="ARBA" id="ARBA00022519"/>
    </source>
</evidence>
<comment type="similarity">
    <text evidence="2">Belongs to the TonB family.</text>
</comment>
<evidence type="ECO:0000256" key="9">
    <source>
        <dbReference type="ARBA" id="ARBA00023136"/>
    </source>
</evidence>
<evidence type="ECO:0000256" key="6">
    <source>
        <dbReference type="ARBA" id="ARBA00022692"/>
    </source>
</evidence>
<keyword evidence="8" id="KW-1133">Transmembrane helix</keyword>
<reference evidence="12 13" key="1">
    <citation type="submission" date="2019-03" db="EMBL/GenBank/DDBJ databases">
        <title>Genomic Encyclopedia of Type Strains, Phase IV (KMG-IV): sequencing the most valuable type-strain genomes for metagenomic binning, comparative biology and taxonomic classification.</title>
        <authorList>
            <person name="Goeker M."/>
        </authorList>
    </citation>
    <scope>NUCLEOTIDE SEQUENCE [LARGE SCALE GENOMIC DNA]</scope>
    <source>
        <strain evidence="12 13">DSM 22362</strain>
    </source>
</reference>
<dbReference type="GO" id="GO:0055085">
    <property type="term" value="P:transmembrane transport"/>
    <property type="evidence" value="ECO:0007669"/>
    <property type="project" value="InterPro"/>
</dbReference>
<dbReference type="GO" id="GO:0015031">
    <property type="term" value="P:protein transport"/>
    <property type="evidence" value="ECO:0007669"/>
    <property type="project" value="UniProtKB-KW"/>
</dbReference>
<evidence type="ECO:0000256" key="10">
    <source>
        <dbReference type="SAM" id="SignalP"/>
    </source>
</evidence>
<sequence length="227" mass="25719">MRITLLFLLFAFPLSIFCQTSKPVPPGGIEMFFDYLYKDFDSNEKFVDKKGTIVLEFRINEKGVTDSFNIVKDLNEKVAFDLIKSIKSAGGWTPAYKNGKATAHWMKLPYELGVPRASLFISTTPEPAMGLENFKKKFLENFRYPEKAINAGIQGDFELTFDVKVDGTLSNIKILKNPGYDIEEAAIRALKRAGKWLPATTEIGKPVLSKTSFPFTLSLKEFRRHVM</sequence>
<dbReference type="PROSITE" id="PS52015">
    <property type="entry name" value="TONB_CTD"/>
    <property type="match status" value="1"/>
</dbReference>
<evidence type="ECO:0000256" key="4">
    <source>
        <dbReference type="ARBA" id="ARBA00022475"/>
    </source>
</evidence>
<comment type="subcellular location">
    <subcellularLocation>
        <location evidence="1">Cell inner membrane</location>
        <topology evidence="1">Single-pass membrane protein</topology>
        <orientation evidence="1">Periplasmic side</orientation>
    </subcellularLocation>
</comment>
<evidence type="ECO:0000256" key="1">
    <source>
        <dbReference type="ARBA" id="ARBA00004383"/>
    </source>
</evidence>
<evidence type="ECO:0000256" key="8">
    <source>
        <dbReference type="ARBA" id="ARBA00022989"/>
    </source>
</evidence>
<evidence type="ECO:0000256" key="2">
    <source>
        <dbReference type="ARBA" id="ARBA00006555"/>
    </source>
</evidence>
<evidence type="ECO:0000256" key="7">
    <source>
        <dbReference type="ARBA" id="ARBA00022927"/>
    </source>
</evidence>
<dbReference type="GO" id="GO:0031992">
    <property type="term" value="F:energy transducer activity"/>
    <property type="evidence" value="ECO:0007669"/>
    <property type="project" value="TreeGrafter"/>
</dbReference>
<keyword evidence="4" id="KW-1003">Cell membrane</keyword>
<dbReference type="AlphaFoldDB" id="A0A4R3VX85"/>
<dbReference type="PANTHER" id="PTHR33446">
    <property type="entry name" value="PROTEIN TONB-RELATED"/>
    <property type="match status" value="1"/>
</dbReference>
<gene>
    <name evidence="12" type="ORF">EDC17_103027</name>
</gene>
<dbReference type="NCBIfam" id="TIGR01352">
    <property type="entry name" value="tonB_Cterm"/>
    <property type="match status" value="1"/>
</dbReference>
<dbReference type="RefSeq" id="WP_165894406.1">
    <property type="nucleotide sequence ID" value="NZ_SMBZ01000030.1"/>
</dbReference>
<keyword evidence="5" id="KW-0997">Cell inner membrane</keyword>
<evidence type="ECO:0000256" key="3">
    <source>
        <dbReference type="ARBA" id="ARBA00022448"/>
    </source>
</evidence>
<evidence type="ECO:0000259" key="11">
    <source>
        <dbReference type="PROSITE" id="PS52015"/>
    </source>
</evidence>
<name>A0A4R3VX85_9SPHI</name>
<dbReference type="PANTHER" id="PTHR33446:SF2">
    <property type="entry name" value="PROTEIN TONB"/>
    <property type="match status" value="1"/>
</dbReference>
<keyword evidence="9" id="KW-0472">Membrane</keyword>
<dbReference type="SUPFAM" id="SSF74653">
    <property type="entry name" value="TolA/TonB C-terminal domain"/>
    <property type="match status" value="2"/>
</dbReference>
<evidence type="ECO:0000313" key="13">
    <source>
        <dbReference type="Proteomes" id="UP000295197"/>
    </source>
</evidence>
<keyword evidence="13" id="KW-1185">Reference proteome</keyword>
<dbReference type="Gene3D" id="3.30.1150.10">
    <property type="match status" value="2"/>
</dbReference>
<feature type="signal peptide" evidence="10">
    <location>
        <begin position="1"/>
        <end position="18"/>
    </location>
</feature>
<dbReference type="EMBL" id="SMBZ01000030">
    <property type="protein sequence ID" value="TCV10899.1"/>
    <property type="molecule type" value="Genomic_DNA"/>
</dbReference>
<feature type="chain" id="PRO_5020942440" evidence="10">
    <location>
        <begin position="19"/>
        <end position="227"/>
    </location>
</feature>